<dbReference type="CDD" id="cd10170">
    <property type="entry name" value="ASKHA_NBD_HSP70"/>
    <property type="match status" value="1"/>
</dbReference>
<dbReference type="Gene3D" id="3.30.420.40">
    <property type="match status" value="2"/>
</dbReference>
<sequence length="617" mass="69148">MSGNTKSLLDRTGSCLPSTHRIIVGVDYGTTYTGSGLSDVVMISTWPGPTRDTETVFKTPSRIAYAARNSQVTGPRWGYQVEPGMTAYSWTKLLLDQHTPLTDFDDRALNKASGVGIMMLPEGKTAIDVVADYLAEVYRHIMKTIGKQISEEALRVTPIEFWFTIPAIWSDQAQAATREAAERAGFSNVERRQDRIYMVSEPEAAAITALEKYTRSNVEGSVRVRFYPILTSGLDIDCFPQRGDGVLVCDCGGGTVDITTYLVNQTEPVLKFEELCTGNGGKCGSTAIDREFYQLMSDRFGDAFNLLPMKRKGPGSDFMKKFEIIKRDFGHSDENTFFELPLNMKIECPNPSFFDDEERLVILSRDDLQGFFDPVVDRILCLVRQQIQDAQAEAGRQVITRIILVGGFGDSEYLRKAFRDAFESQGKIIITVPDNPQAAIVQGATLRGLEGIRSSTRRCRRHYGFVWNIPFRPGIDKESDSRIDSFTREKMVRGIMKWMIAKGEKYSEGHTCGVDLRILPKDGQTDIVLYSCDLQHAPERFDEPGIQSVGTIQITLSNADLNLFQSIWNGPSVTHNVYCMLRVIFGSDEGVLKFEITCRDKVVGQAIIDFHNHNQVQ</sequence>
<dbReference type="GO" id="GO:0005524">
    <property type="term" value="F:ATP binding"/>
    <property type="evidence" value="ECO:0007669"/>
    <property type="project" value="UniProtKB-KW"/>
</dbReference>
<name>A0A1R3R7Y3_ASPC5</name>
<dbReference type="GO" id="GO:0140662">
    <property type="term" value="F:ATP-dependent protein folding chaperone"/>
    <property type="evidence" value="ECO:0007669"/>
    <property type="project" value="InterPro"/>
</dbReference>
<dbReference type="STRING" id="602072.A0A1R3R7Y3"/>
<accession>A0A1R3R7Y3</accession>
<dbReference type="EMBL" id="KV907516">
    <property type="protein sequence ID" value="OOF90597.1"/>
    <property type="molecule type" value="Genomic_DNA"/>
</dbReference>
<dbReference type="VEuPathDB" id="FungiDB:ASPCADRAFT_400724"/>
<dbReference type="PANTHER" id="PTHR14187:SF81">
    <property type="entry name" value="HSP70 FAMILY PROTEIN (AFU_ORTHOLOGUE AFUA_4G14040)"/>
    <property type="match status" value="1"/>
</dbReference>
<dbReference type="Pfam" id="PF00012">
    <property type="entry name" value="HSP70"/>
    <property type="match status" value="1"/>
</dbReference>
<evidence type="ECO:0000256" key="2">
    <source>
        <dbReference type="ARBA" id="ARBA00022840"/>
    </source>
</evidence>
<protein>
    <recommendedName>
        <fullName evidence="5">Actin-like ATPase domain-containing protein</fullName>
    </recommendedName>
</protein>
<reference evidence="4" key="1">
    <citation type="journal article" date="2017" name="Genome Biol.">
        <title>Comparative genomics reveals high biological diversity and specific adaptations in the industrially and medically important fungal genus Aspergillus.</title>
        <authorList>
            <person name="de Vries R.P."/>
            <person name="Riley R."/>
            <person name="Wiebenga A."/>
            <person name="Aguilar-Osorio G."/>
            <person name="Amillis S."/>
            <person name="Uchima C.A."/>
            <person name="Anderluh G."/>
            <person name="Asadollahi M."/>
            <person name="Askin M."/>
            <person name="Barry K."/>
            <person name="Battaglia E."/>
            <person name="Bayram O."/>
            <person name="Benocci T."/>
            <person name="Braus-Stromeyer S.A."/>
            <person name="Caldana C."/>
            <person name="Canovas D."/>
            <person name="Cerqueira G.C."/>
            <person name="Chen F."/>
            <person name="Chen W."/>
            <person name="Choi C."/>
            <person name="Clum A."/>
            <person name="Dos Santos R.A."/>
            <person name="Damasio A.R."/>
            <person name="Diallinas G."/>
            <person name="Emri T."/>
            <person name="Fekete E."/>
            <person name="Flipphi M."/>
            <person name="Freyberg S."/>
            <person name="Gallo A."/>
            <person name="Gournas C."/>
            <person name="Habgood R."/>
            <person name="Hainaut M."/>
            <person name="Harispe M.L."/>
            <person name="Henrissat B."/>
            <person name="Hilden K.S."/>
            <person name="Hope R."/>
            <person name="Hossain A."/>
            <person name="Karabika E."/>
            <person name="Karaffa L."/>
            <person name="Karanyi Z."/>
            <person name="Krasevec N."/>
            <person name="Kuo A."/>
            <person name="Kusch H."/>
            <person name="LaButti K."/>
            <person name="Lagendijk E.L."/>
            <person name="Lapidus A."/>
            <person name="Levasseur A."/>
            <person name="Lindquist E."/>
            <person name="Lipzen A."/>
            <person name="Logrieco A.F."/>
            <person name="MacCabe A."/>
            <person name="Maekelae M.R."/>
            <person name="Malavazi I."/>
            <person name="Melin P."/>
            <person name="Meyer V."/>
            <person name="Mielnichuk N."/>
            <person name="Miskei M."/>
            <person name="Molnar A.P."/>
            <person name="Mule G."/>
            <person name="Ngan C.Y."/>
            <person name="Orejas M."/>
            <person name="Orosz E."/>
            <person name="Ouedraogo J.P."/>
            <person name="Overkamp K.M."/>
            <person name="Park H.-S."/>
            <person name="Perrone G."/>
            <person name="Piumi F."/>
            <person name="Punt P.J."/>
            <person name="Ram A.F."/>
            <person name="Ramon A."/>
            <person name="Rauscher S."/>
            <person name="Record E."/>
            <person name="Riano-Pachon D.M."/>
            <person name="Robert V."/>
            <person name="Roehrig J."/>
            <person name="Ruller R."/>
            <person name="Salamov A."/>
            <person name="Salih N.S."/>
            <person name="Samson R.A."/>
            <person name="Sandor E."/>
            <person name="Sanguinetti M."/>
            <person name="Schuetze T."/>
            <person name="Sepcic K."/>
            <person name="Shelest E."/>
            <person name="Sherlock G."/>
            <person name="Sophianopoulou V."/>
            <person name="Squina F.M."/>
            <person name="Sun H."/>
            <person name="Susca A."/>
            <person name="Todd R.B."/>
            <person name="Tsang A."/>
            <person name="Unkles S.E."/>
            <person name="van de Wiele N."/>
            <person name="van Rossen-Uffink D."/>
            <person name="Oliveira J.V."/>
            <person name="Vesth T.C."/>
            <person name="Visser J."/>
            <person name="Yu J.-H."/>
            <person name="Zhou M."/>
            <person name="Andersen M.R."/>
            <person name="Archer D.B."/>
            <person name="Baker S.E."/>
            <person name="Benoit I."/>
            <person name="Brakhage A.A."/>
            <person name="Braus G.H."/>
            <person name="Fischer R."/>
            <person name="Frisvad J.C."/>
            <person name="Goldman G.H."/>
            <person name="Houbraken J."/>
            <person name="Oakley B."/>
            <person name="Pocsi I."/>
            <person name="Scazzocchio C."/>
            <person name="Seiboth B."/>
            <person name="vanKuyk P.A."/>
            <person name="Wortman J."/>
            <person name="Dyer P.S."/>
            <person name="Grigoriev I.V."/>
        </authorList>
    </citation>
    <scope>NUCLEOTIDE SEQUENCE [LARGE SCALE GENOMIC DNA]</scope>
    <source>
        <strain evidence="4">ITEM 5010</strain>
    </source>
</reference>
<keyword evidence="4" id="KW-1185">Reference proteome</keyword>
<dbReference type="Proteomes" id="UP000188318">
    <property type="component" value="Unassembled WGS sequence"/>
</dbReference>
<proteinExistence type="predicted"/>
<evidence type="ECO:0000256" key="1">
    <source>
        <dbReference type="ARBA" id="ARBA00022741"/>
    </source>
</evidence>
<dbReference type="AlphaFoldDB" id="A0A1R3R7Y3"/>
<dbReference type="OMA" id="KRCRRHY"/>
<dbReference type="InterPro" id="IPR043129">
    <property type="entry name" value="ATPase_NBD"/>
</dbReference>
<evidence type="ECO:0008006" key="5">
    <source>
        <dbReference type="Google" id="ProtNLM"/>
    </source>
</evidence>
<dbReference type="InterPro" id="IPR013126">
    <property type="entry name" value="Hsp_70_fam"/>
</dbReference>
<keyword evidence="2" id="KW-0067">ATP-binding</keyword>
<gene>
    <name evidence="3" type="ORF">ASPCADRAFT_400724</name>
</gene>
<evidence type="ECO:0000313" key="4">
    <source>
        <dbReference type="Proteomes" id="UP000188318"/>
    </source>
</evidence>
<dbReference type="SUPFAM" id="SSF53067">
    <property type="entry name" value="Actin-like ATPase domain"/>
    <property type="match status" value="2"/>
</dbReference>
<dbReference type="OrthoDB" id="2963168at2759"/>
<organism evidence="3 4">
    <name type="scientific">Aspergillus carbonarius (strain ITEM 5010)</name>
    <dbReference type="NCBI Taxonomy" id="602072"/>
    <lineage>
        <taxon>Eukaryota</taxon>
        <taxon>Fungi</taxon>
        <taxon>Dikarya</taxon>
        <taxon>Ascomycota</taxon>
        <taxon>Pezizomycotina</taxon>
        <taxon>Eurotiomycetes</taxon>
        <taxon>Eurotiomycetidae</taxon>
        <taxon>Eurotiales</taxon>
        <taxon>Aspergillaceae</taxon>
        <taxon>Aspergillus</taxon>
        <taxon>Aspergillus subgen. Circumdati</taxon>
    </lineage>
</organism>
<dbReference type="PANTHER" id="PTHR14187">
    <property type="entry name" value="ALPHA KINASE/ELONGATION FACTOR 2 KINASE"/>
    <property type="match status" value="1"/>
</dbReference>
<evidence type="ECO:0000313" key="3">
    <source>
        <dbReference type="EMBL" id="OOF90597.1"/>
    </source>
</evidence>
<keyword evidence="1" id="KW-0547">Nucleotide-binding</keyword>
<dbReference type="Gene3D" id="3.90.640.10">
    <property type="entry name" value="Actin, Chain A, domain 4"/>
    <property type="match status" value="1"/>
</dbReference>